<dbReference type="EMBL" id="VSRR010049245">
    <property type="protein sequence ID" value="MPC78745.1"/>
    <property type="molecule type" value="Genomic_DNA"/>
</dbReference>
<keyword evidence="2" id="KW-1185">Reference proteome</keyword>
<accession>A0A5B7I9B6</accession>
<protein>
    <submittedName>
        <fullName evidence="1">Uncharacterized protein</fullName>
    </submittedName>
</protein>
<reference evidence="1" key="1">
    <citation type="submission" date="2019-05" db="EMBL/GenBank/DDBJ databases">
        <title>Another draft genome of Portunus trituberculatus and its Hox gene families provides insights of decapod evolution.</title>
        <authorList>
            <person name="Jeong J.-H."/>
            <person name="Song I."/>
            <person name="Kim S."/>
            <person name="Choi T."/>
            <person name="Kim D."/>
            <person name="Ryu S."/>
            <person name="Kim W."/>
        </authorList>
    </citation>
    <scope>NUCLEOTIDE SEQUENCE [LARGE SCALE GENOMIC DNA]</scope>
    <source>
        <tissue evidence="1">Muscle</tissue>
    </source>
</reference>
<dbReference type="Proteomes" id="UP000324222">
    <property type="component" value="Unassembled WGS sequence"/>
</dbReference>
<gene>
    <name evidence="1" type="ORF">E2C01_073242</name>
</gene>
<proteinExistence type="predicted"/>
<dbReference type="AlphaFoldDB" id="A0A5B7I9B6"/>
<comment type="caution">
    <text evidence="1">The sequence shown here is derived from an EMBL/GenBank/DDBJ whole genome shotgun (WGS) entry which is preliminary data.</text>
</comment>
<sequence>MNFHHKFTPRPRSFKATMFPRSFVVLVSLGMCWHIRALMVGVLRFSDLPVINNVPALLNLLRKNYFSFR</sequence>
<organism evidence="1 2">
    <name type="scientific">Portunus trituberculatus</name>
    <name type="common">Swimming crab</name>
    <name type="synonym">Neptunus trituberculatus</name>
    <dbReference type="NCBI Taxonomy" id="210409"/>
    <lineage>
        <taxon>Eukaryota</taxon>
        <taxon>Metazoa</taxon>
        <taxon>Ecdysozoa</taxon>
        <taxon>Arthropoda</taxon>
        <taxon>Crustacea</taxon>
        <taxon>Multicrustacea</taxon>
        <taxon>Malacostraca</taxon>
        <taxon>Eumalacostraca</taxon>
        <taxon>Eucarida</taxon>
        <taxon>Decapoda</taxon>
        <taxon>Pleocyemata</taxon>
        <taxon>Brachyura</taxon>
        <taxon>Eubrachyura</taxon>
        <taxon>Portunoidea</taxon>
        <taxon>Portunidae</taxon>
        <taxon>Portuninae</taxon>
        <taxon>Portunus</taxon>
    </lineage>
</organism>
<evidence type="ECO:0000313" key="1">
    <source>
        <dbReference type="EMBL" id="MPC78745.1"/>
    </source>
</evidence>
<name>A0A5B7I9B6_PORTR</name>
<evidence type="ECO:0000313" key="2">
    <source>
        <dbReference type="Proteomes" id="UP000324222"/>
    </source>
</evidence>